<dbReference type="InterPro" id="IPR017441">
    <property type="entry name" value="Protein_kinase_ATP_BS"/>
</dbReference>
<dbReference type="GO" id="GO:0005886">
    <property type="term" value="C:plasma membrane"/>
    <property type="evidence" value="ECO:0007669"/>
    <property type="project" value="UniProtKB-SubCell"/>
</dbReference>
<comment type="catalytic activity">
    <reaction evidence="17">
        <text>L-seryl-[protein] + ATP = O-phospho-L-seryl-[protein] + ADP + H(+)</text>
        <dbReference type="Rhea" id="RHEA:17989"/>
        <dbReference type="Rhea" id="RHEA-COMP:9863"/>
        <dbReference type="Rhea" id="RHEA-COMP:11604"/>
        <dbReference type="ChEBI" id="CHEBI:15378"/>
        <dbReference type="ChEBI" id="CHEBI:29999"/>
        <dbReference type="ChEBI" id="CHEBI:30616"/>
        <dbReference type="ChEBI" id="CHEBI:83421"/>
        <dbReference type="ChEBI" id="CHEBI:456216"/>
        <dbReference type="EC" id="2.7.11.1"/>
    </reaction>
</comment>
<keyword evidence="3" id="KW-1003">Cell membrane</keyword>
<evidence type="ECO:0000256" key="8">
    <source>
        <dbReference type="ARBA" id="ARBA00022729"/>
    </source>
</evidence>
<evidence type="ECO:0000256" key="9">
    <source>
        <dbReference type="ARBA" id="ARBA00022741"/>
    </source>
</evidence>
<dbReference type="GO" id="GO:0005524">
    <property type="term" value="F:ATP binding"/>
    <property type="evidence" value="ECO:0007669"/>
    <property type="project" value="UniProtKB-UniRule"/>
</dbReference>
<dbReference type="GO" id="GO:0030247">
    <property type="term" value="F:polysaccharide binding"/>
    <property type="evidence" value="ECO:0007669"/>
    <property type="project" value="InterPro"/>
</dbReference>
<evidence type="ECO:0000256" key="17">
    <source>
        <dbReference type="ARBA" id="ARBA00048679"/>
    </source>
</evidence>
<keyword evidence="12 20" id="KW-1133">Transmembrane helix</keyword>
<feature type="compositionally biased region" description="Polar residues" evidence="19">
    <location>
        <begin position="658"/>
        <end position="667"/>
    </location>
</feature>
<keyword evidence="6" id="KW-0808">Transferase</keyword>
<keyword evidence="10" id="KW-0418">Kinase</keyword>
<keyword evidence="8 21" id="KW-0732">Signal</keyword>
<evidence type="ECO:0000256" key="12">
    <source>
        <dbReference type="ARBA" id="ARBA00022989"/>
    </source>
</evidence>
<dbReference type="PANTHER" id="PTHR46008:SF20">
    <property type="entry name" value="PROTEIN KINASE DOMAIN-CONTAINING PROTEIN"/>
    <property type="match status" value="1"/>
</dbReference>
<evidence type="ECO:0000259" key="22">
    <source>
        <dbReference type="PROSITE" id="PS50011"/>
    </source>
</evidence>
<evidence type="ECO:0000256" key="1">
    <source>
        <dbReference type="ARBA" id="ARBA00004251"/>
    </source>
</evidence>
<dbReference type="InterPro" id="IPR025287">
    <property type="entry name" value="WAK_GUB"/>
</dbReference>
<proteinExistence type="predicted"/>
<reference evidence="23 24" key="1">
    <citation type="submission" date="2017-09" db="EMBL/GenBank/DDBJ databases">
        <title>WGS assembly of Aquilegia coerulea Goldsmith.</title>
        <authorList>
            <person name="Hodges S."/>
            <person name="Kramer E."/>
            <person name="Nordborg M."/>
            <person name="Tomkins J."/>
            <person name="Borevitz J."/>
            <person name="Derieg N."/>
            <person name="Yan J."/>
            <person name="Mihaltcheva S."/>
            <person name="Hayes R.D."/>
            <person name="Rokhsar D."/>
        </authorList>
    </citation>
    <scope>NUCLEOTIDE SEQUENCE [LARGE SCALE GENOMIC DNA]</scope>
    <source>
        <strain evidence="24">cv. Goldsmith</strain>
    </source>
</reference>
<dbReference type="InterPro" id="IPR001245">
    <property type="entry name" value="Ser-Thr/Tyr_kinase_cat_dom"/>
</dbReference>
<evidence type="ECO:0000256" key="13">
    <source>
        <dbReference type="ARBA" id="ARBA00023136"/>
    </source>
</evidence>
<dbReference type="PANTHER" id="PTHR46008">
    <property type="entry name" value="LEAF RUST 10 DISEASE-RESISTANCE LOCUS RECEPTOR-LIKE PROTEIN KINASE-LIKE 1.4"/>
    <property type="match status" value="1"/>
</dbReference>
<dbReference type="AlphaFoldDB" id="A0A2G5CRB0"/>
<gene>
    <name evidence="23" type="ORF">AQUCO_04100071v1</name>
</gene>
<dbReference type="Proteomes" id="UP000230069">
    <property type="component" value="Unassembled WGS sequence"/>
</dbReference>
<keyword evidence="11 18" id="KW-0067">ATP-binding</keyword>
<keyword evidence="24" id="KW-1185">Reference proteome</keyword>
<dbReference type="FunCoup" id="A0A2G5CRB0">
    <property type="interactions" value="49"/>
</dbReference>
<dbReference type="PROSITE" id="PS00107">
    <property type="entry name" value="PROTEIN_KINASE_ATP"/>
    <property type="match status" value="1"/>
</dbReference>
<accession>A0A2G5CRB0</accession>
<feature type="domain" description="Protein kinase" evidence="22">
    <location>
        <begin position="344"/>
        <end position="625"/>
    </location>
</feature>
<dbReference type="InterPro" id="IPR008271">
    <property type="entry name" value="Ser/Thr_kinase_AS"/>
</dbReference>
<dbReference type="EC" id="2.7.11.1" evidence="2"/>
<dbReference type="EMBL" id="KZ305058">
    <property type="protein sequence ID" value="PIA33387.1"/>
    <property type="molecule type" value="Genomic_DNA"/>
</dbReference>
<dbReference type="GO" id="GO:0004674">
    <property type="term" value="F:protein serine/threonine kinase activity"/>
    <property type="evidence" value="ECO:0007669"/>
    <property type="project" value="UniProtKB-KW"/>
</dbReference>
<evidence type="ECO:0000256" key="4">
    <source>
        <dbReference type="ARBA" id="ARBA00022527"/>
    </source>
</evidence>
<keyword evidence="9 18" id="KW-0547">Nucleotide-binding</keyword>
<comment type="catalytic activity">
    <reaction evidence="16">
        <text>L-threonyl-[protein] + ATP = O-phospho-L-threonyl-[protein] + ADP + H(+)</text>
        <dbReference type="Rhea" id="RHEA:46608"/>
        <dbReference type="Rhea" id="RHEA-COMP:11060"/>
        <dbReference type="Rhea" id="RHEA-COMP:11605"/>
        <dbReference type="ChEBI" id="CHEBI:15378"/>
        <dbReference type="ChEBI" id="CHEBI:30013"/>
        <dbReference type="ChEBI" id="CHEBI:30616"/>
        <dbReference type="ChEBI" id="CHEBI:61977"/>
        <dbReference type="ChEBI" id="CHEBI:456216"/>
        <dbReference type="EC" id="2.7.11.1"/>
    </reaction>
</comment>
<feature type="region of interest" description="Disordered" evidence="19">
    <location>
        <begin position="643"/>
        <end position="667"/>
    </location>
</feature>
<feature type="chain" id="PRO_5013626525" description="non-specific serine/threonine protein kinase" evidence="21">
    <location>
        <begin position="34"/>
        <end position="667"/>
    </location>
</feature>
<dbReference type="SUPFAM" id="SSF56112">
    <property type="entry name" value="Protein kinase-like (PK-like)"/>
    <property type="match status" value="1"/>
</dbReference>
<evidence type="ECO:0000256" key="10">
    <source>
        <dbReference type="ARBA" id="ARBA00022777"/>
    </source>
</evidence>
<evidence type="ECO:0000313" key="24">
    <source>
        <dbReference type="Proteomes" id="UP000230069"/>
    </source>
</evidence>
<evidence type="ECO:0000256" key="6">
    <source>
        <dbReference type="ARBA" id="ARBA00022679"/>
    </source>
</evidence>
<dbReference type="InParanoid" id="A0A2G5CRB0"/>
<evidence type="ECO:0000256" key="7">
    <source>
        <dbReference type="ARBA" id="ARBA00022692"/>
    </source>
</evidence>
<keyword evidence="14" id="KW-0675">Receptor</keyword>
<evidence type="ECO:0000313" key="23">
    <source>
        <dbReference type="EMBL" id="PIA33387.1"/>
    </source>
</evidence>
<dbReference type="OrthoDB" id="4062651at2759"/>
<evidence type="ECO:0000256" key="20">
    <source>
        <dbReference type="SAM" id="Phobius"/>
    </source>
</evidence>
<feature type="signal peptide" evidence="21">
    <location>
        <begin position="1"/>
        <end position="33"/>
    </location>
</feature>
<dbReference type="Gene3D" id="1.10.510.10">
    <property type="entry name" value="Transferase(Phosphotransferase) domain 1"/>
    <property type="match status" value="1"/>
</dbReference>
<evidence type="ECO:0000256" key="19">
    <source>
        <dbReference type="SAM" id="MobiDB-lite"/>
    </source>
</evidence>
<evidence type="ECO:0000256" key="14">
    <source>
        <dbReference type="ARBA" id="ARBA00023170"/>
    </source>
</evidence>
<feature type="transmembrane region" description="Helical" evidence="20">
    <location>
        <begin position="268"/>
        <end position="291"/>
    </location>
</feature>
<dbReference type="STRING" id="218851.A0A2G5CRB0"/>
<dbReference type="Pfam" id="PF14380">
    <property type="entry name" value="WAK_assoc"/>
    <property type="match status" value="1"/>
</dbReference>
<evidence type="ECO:0000256" key="5">
    <source>
        <dbReference type="ARBA" id="ARBA00022553"/>
    </source>
</evidence>
<keyword evidence="4" id="KW-0723">Serine/threonine-protein kinase</keyword>
<dbReference type="PROSITE" id="PS00108">
    <property type="entry name" value="PROTEIN_KINASE_ST"/>
    <property type="match status" value="1"/>
</dbReference>
<dbReference type="InterPro" id="IPR032872">
    <property type="entry name" value="WAK_assoc_C"/>
</dbReference>
<dbReference type="FunFam" id="3.30.200.20:FF:000214">
    <property type="entry name" value="WAK1-OsWAK receptor-like cytoplasmic kinase (OsWAK-RLCK)"/>
    <property type="match status" value="1"/>
</dbReference>
<dbReference type="FunFam" id="1.10.510.10:FF:000161">
    <property type="entry name" value="Wall-associated receptor kinase-like 20"/>
    <property type="match status" value="1"/>
</dbReference>
<evidence type="ECO:0000256" key="18">
    <source>
        <dbReference type="PROSITE-ProRule" id="PRU10141"/>
    </source>
</evidence>
<evidence type="ECO:0000256" key="15">
    <source>
        <dbReference type="ARBA" id="ARBA00023180"/>
    </source>
</evidence>
<protein>
    <recommendedName>
        <fullName evidence="2">non-specific serine/threonine protein kinase</fullName>
        <ecNumber evidence="2">2.7.11.1</ecNumber>
    </recommendedName>
</protein>
<evidence type="ECO:0000256" key="21">
    <source>
        <dbReference type="SAM" id="SignalP"/>
    </source>
</evidence>
<name>A0A2G5CRB0_AQUCA</name>
<keyword evidence="13 20" id="KW-0472">Membrane</keyword>
<dbReference type="PROSITE" id="PS50011">
    <property type="entry name" value="PROTEIN_KINASE_DOM"/>
    <property type="match status" value="1"/>
</dbReference>
<evidence type="ECO:0000256" key="11">
    <source>
        <dbReference type="ARBA" id="ARBA00022840"/>
    </source>
</evidence>
<dbReference type="Gene3D" id="3.30.200.20">
    <property type="entry name" value="Phosphorylase Kinase, domain 1"/>
    <property type="match status" value="1"/>
</dbReference>
<dbReference type="Pfam" id="PF07714">
    <property type="entry name" value="PK_Tyr_Ser-Thr"/>
    <property type="match status" value="1"/>
</dbReference>
<evidence type="ECO:0000256" key="3">
    <source>
        <dbReference type="ARBA" id="ARBA00022475"/>
    </source>
</evidence>
<feature type="binding site" evidence="18">
    <location>
        <position position="372"/>
    </location>
    <ligand>
        <name>ATP</name>
        <dbReference type="ChEBI" id="CHEBI:30616"/>
    </ligand>
</feature>
<dbReference type="InterPro" id="IPR000719">
    <property type="entry name" value="Prot_kinase_dom"/>
</dbReference>
<organism evidence="23 24">
    <name type="scientific">Aquilegia coerulea</name>
    <name type="common">Rocky mountain columbine</name>
    <dbReference type="NCBI Taxonomy" id="218851"/>
    <lineage>
        <taxon>Eukaryota</taxon>
        <taxon>Viridiplantae</taxon>
        <taxon>Streptophyta</taxon>
        <taxon>Embryophyta</taxon>
        <taxon>Tracheophyta</taxon>
        <taxon>Spermatophyta</taxon>
        <taxon>Magnoliopsida</taxon>
        <taxon>Ranunculales</taxon>
        <taxon>Ranunculaceae</taxon>
        <taxon>Thalictroideae</taxon>
        <taxon>Aquilegia</taxon>
    </lineage>
</organism>
<evidence type="ECO:0000256" key="2">
    <source>
        <dbReference type="ARBA" id="ARBA00012513"/>
    </source>
</evidence>
<comment type="subcellular location">
    <subcellularLocation>
        <location evidence="1">Cell membrane</location>
        <topology evidence="1">Single-pass type I membrane protein</topology>
    </subcellularLocation>
</comment>
<evidence type="ECO:0000256" key="16">
    <source>
        <dbReference type="ARBA" id="ARBA00047899"/>
    </source>
</evidence>
<keyword evidence="7 20" id="KW-0812">Transmembrane</keyword>
<dbReference type="Pfam" id="PF13947">
    <property type="entry name" value="GUB_WAK_bind"/>
    <property type="match status" value="1"/>
</dbReference>
<sequence length="667" mass="75300">MNNNMFNEFFFSIMTFKVIAIIILVLLVETTLSANQQYEACEPRQCGDSLNVRFPFWIQNQHQSYCGHPNFGITCEETPMIQVSNVDYIVRNISYEAHSVLVVDPDALEDSCPTPLHNISLNDAPFEFGPSYANLYIFYNCTSIPTDYYTYSVPCATNASNSRHSFAAFLHHMGLGYLNASSQNCQSMVNAPVEIEEGTSYENMISMSYADILREGFLLNWGVARNNCTICETSGGRCGFDRNEFICFCPDHPHSRSCSQDPDIRKKVTIGLATGLSGIFVTCMVFIFFAYRRHKRNKLAASTGLISRSMSLDSSLKPDPEKGSTYFQTPIFTYKELHEATNHFDSNKELGDGGFGTVYHGKLRDGRVVAVKRLFEHNYKRVEQFMNEIAILSRLRHRNLVTLYGCTNRHSRELLLVYEYVPNGTVADHLHGNRADAGLLTWPIRLTIAIESADALAYLHASDIIHRDVKTNNILLDNGFHVKVADFGLSRLFPTDVTHVSTAPQGTPGYVDPEYYQCYQLNDRSDVYSFGVVLIELISSKPAVDIGRHRHEINLANMAINRIHNQALHELVDPCLGFESDYTVRSTITLVAELAFRCLQQEKEMRPCMVEVLETLRGIESEEYKKKKADEIDISADARLLKNSQPLSPDSVTDKWVSKSTTPNTSN</sequence>
<keyword evidence="5" id="KW-0597">Phosphoprotein</keyword>
<dbReference type="SMART" id="SM00220">
    <property type="entry name" value="S_TKc"/>
    <property type="match status" value="1"/>
</dbReference>
<dbReference type="InterPro" id="IPR011009">
    <property type="entry name" value="Kinase-like_dom_sf"/>
</dbReference>
<keyword evidence="15" id="KW-0325">Glycoprotein</keyword>